<dbReference type="InterPro" id="IPR036812">
    <property type="entry name" value="NAD(P)_OxRdtase_dom_sf"/>
</dbReference>
<evidence type="ECO:0000313" key="4">
    <source>
        <dbReference type="EMBL" id="CAD8290595.1"/>
    </source>
</evidence>
<feature type="compositionally biased region" description="Low complexity" evidence="2">
    <location>
        <begin position="1"/>
        <end position="14"/>
    </location>
</feature>
<protein>
    <recommendedName>
        <fullName evidence="3">NADP-dependent oxidoreductase domain-containing protein</fullName>
    </recommendedName>
</protein>
<name>A0A7R9VCW6_9CHLO</name>
<organism evidence="4">
    <name type="scientific">Chlamydomonas euryale</name>
    <dbReference type="NCBI Taxonomy" id="1486919"/>
    <lineage>
        <taxon>Eukaryota</taxon>
        <taxon>Viridiplantae</taxon>
        <taxon>Chlorophyta</taxon>
        <taxon>core chlorophytes</taxon>
        <taxon>Chlorophyceae</taxon>
        <taxon>CS clade</taxon>
        <taxon>Chlamydomonadales</taxon>
        <taxon>Chlamydomonadaceae</taxon>
        <taxon>Chlamydomonas</taxon>
    </lineage>
</organism>
<dbReference type="InterPro" id="IPR023210">
    <property type="entry name" value="NADP_OxRdtase_dom"/>
</dbReference>
<feature type="region of interest" description="Disordered" evidence="2">
    <location>
        <begin position="69"/>
        <end position="97"/>
    </location>
</feature>
<proteinExistence type="predicted"/>
<evidence type="ECO:0000256" key="2">
    <source>
        <dbReference type="SAM" id="MobiDB-lite"/>
    </source>
</evidence>
<gene>
    <name evidence="4" type="ORF">CEUR00632_LOCUS10507</name>
</gene>
<evidence type="ECO:0000259" key="3">
    <source>
        <dbReference type="Pfam" id="PF00248"/>
    </source>
</evidence>
<accession>A0A7R9VCW6</accession>
<dbReference type="AlphaFoldDB" id="A0A7R9VCW6"/>
<dbReference type="PANTHER" id="PTHR43147">
    <property type="entry name" value="PROTEIN TAS"/>
    <property type="match status" value="1"/>
</dbReference>
<feature type="coiled-coil region" evidence="1">
    <location>
        <begin position="131"/>
        <end position="158"/>
    </location>
</feature>
<feature type="domain" description="NADP-dependent oxidoreductase" evidence="3">
    <location>
        <begin position="325"/>
        <end position="463"/>
    </location>
</feature>
<dbReference type="EMBL" id="HBEC01022978">
    <property type="protein sequence ID" value="CAD8290595.1"/>
    <property type="molecule type" value="Transcribed_RNA"/>
</dbReference>
<sequence length="527" mass="56864">MEPDAMALGAAGEGEAMDVDSLSPDAKLAEQYKSRPAVDLLPGLPLSPLVNTARLPADAKAMLAETWMKEASDEAPSPTDEDAPPPPPPSSFDPSAPEYNVMMRRVAKSAPLAKWNESTLKVKETEDALAVTKDEKEIEALSAELEAAKAAVAEADVALGELKASFADDPTSLTPWMCTLFDLVDAGLTTFEVGGAFFPHTSLTALFGSDNTTGLYDDAERVLGAFKRRCDRERGEGAVQLLARIVPNIFQDGYKPELLEPLVDKMRVNLYGEESAAPLDFLQLFWWDLASRDVLPTLKALQRLAEDKLEVNEETGEASVSEPRKVRGLGLVDFPARGVLAAIQAGVPVAAVQLPFSIADRSGAEALAVARKYGLKVLARGGLMGGVISEKFVGAECPDTTRADAELDDVADALDQINDYGGWGKVQGLLRTVQGIARKHGVAMQAVALRWQIDQGTFPLVPMRWGRSAWRQFGKFYAGGTTLGQDKDRNVLGHDSVLHMDAVDRQLFQVDSFLDMEDMHALNALAA</sequence>
<dbReference type="Gene3D" id="3.20.20.100">
    <property type="entry name" value="NADP-dependent oxidoreductase domain"/>
    <property type="match status" value="1"/>
</dbReference>
<dbReference type="PANTHER" id="PTHR43147:SF2">
    <property type="entry name" value="NADP-DEPENDENT OXIDOREDUCTASE DOMAIN-CONTAINING PROTEIN"/>
    <property type="match status" value="1"/>
</dbReference>
<evidence type="ECO:0000256" key="1">
    <source>
        <dbReference type="SAM" id="Coils"/>
    </source>
</evidence>
<keyword evidence="1" id="KW-0175">Coiled coil</keyword>
<feature type="region of interest" description="Disordered" evidence="2">
    <location>
        <begin position="1"/>
        <end position="22"/>
    </location>
</feature>
<dbReference type="Pfam" id="PF00248">
    <property type="entry name" value="Aldo_ket_red"/>
    <property type="match status" value="1"/>
</dbReference>
<dbReference type="SUPFAM" id="SSF51430">
    <property type="entry name" value="NAD(P)-linked oxidoreductase"/>
    <property type="match status" value="1"/>
</dbReference>
<reference evidence="4" key="1">
    <citation type="submission" date="2021-01" db="EMBL/GenBank/DDBJ databases">
        <authorList>
            <person name="Corre E."/>
            <person name="Pelletier E."/>
            <person name="Niang G."/>
            <person name="Scheremetjew M."/>
            <person name="Finn R."/>
            <person name="Kale V."/>
            <person name="Holt S."/>
            <person name="Cochrane G."/>
            <person name="Meng A."/>
            <person name="Brown T."/>
            <person name="Cohen L."/>
        </authorList>
    </citation>
    <scope>NUCLEOTIDE SEQUENCE</scope>
    <source>
        <strain evidence="4">CCMP219</strain>
    </source>
</reference>